<keyword evidence="2 5" id="KW-0560">Oxidoreductase</keyword>
<dbReference type="PANTHER" id="PTHR21089">
    <property type="entry name" value="SHIKIMATE DEHYDROGENASE"/>
    <property type="match status" value="1"/>
</dbReference>
<protein>
    <submittedName>
        <fullName evidence="5">Shikimate dehydrogenase</fullName>
        <ecNumber evidence="5">1.1.1.25</ecNumber>
    </submittedName>
</protein>
<evidence type="ECO:0000313" key="5">
    <source>
        <dbReference type="EMBL" id="AWL08293.1"/>
    </source>
</evidence>
<dbReference type="KEGG" id="psez:HME7025_00420"/>
<dbReference type="GO" id="GO:0019632">
    <property type="term" value="P:shikimate metabolic process"/>
    <property type="evidence" value="ECO:0007669"/>
    <property type="project" value="TreeGrafter"/>
</dbReference>
<evidence type="ECO:0000256" key="1">
    <source>
        <dbReference type="ARBA" id="ARBA00004871"/>
    </source>
</evidence>
<dbReference type="Gene3D" id="3.40.50.10860">
    <property type="entry name" value="Leucine Dehydrogenase, chain A, domain 1"/>
    <property type="match status" value="1"/>
</dbReference>
<dbReference type="InterPro" id="IPR013708">
    <property type="entry name" value="Shikimate_DH-bd_N"/>
</dbReference>
<evidence type="ECO:0000256" key="2">
    <source>
        <dbReference type="ARBA" id="ARBA00023002"/>
    </source>
</evidence>
<dbReference type="RefSeq" id="WP_109322055.1">
    <property type="nucleotide sequence ID" value="NZ_CP029346.1"/>
</dbReference>
<dbReference type="EMBL" id="CP029346">
    <property type="protein sequence ID" value="AWL08293.1"/>
    <property type="molecule type" value="Genomic_DNA"/>
</dbReference>
<organism evidence="5 6">
    <name type="scientific">Aquirufa nivalisilvae</name>
    <dbReference type="NCBI Taxonomy" id="2516557"/>
    <lineage>
        <taxon>Bacteria</taxon>
        <taxon>Pseudomonadati</taxon>
        <taxon>Bacteroidota</taxon>
        <taxon>Cytophagia</taxon>
        <taxon>Cytophagales</taxon>
        <taxon>Flectobacillaceae</taxon>
        <taxon>Aquirufa</taxon>
    </lineage>
</organism>
<dbReference type="SUPFAM" id="SSF53223">
    <property type="entry name" value="Aminoacid dehydrogenase-like, N-terminal domain"/>
    <property type="match status" value="1"/>
</dbReference>
<dbReference type="PANTHER" id="PTHR21089:SF1">
    <property type="entry name" value="BIFUNCTIONAL 3-DEHYDROQUINATE DEHYDRATASE_SHIKIMATE DEHYDROGENASE, CHLOROPLASTIC"/>
    <property type="match status" value="1"/>
</dbReference>
<dbReference type="Proteomes" id="UP000245468">
    <property type="component" value="Chromosome"/>
</dbReference>
<dbReference type="InterPro" id="IPR046346">
    <property type="entry name" value="Aminoacid_DH-like_N_sf"/>
</dbReference>
<dbReference type="GO" id="GO:0004764">
    <property type="term" value="F:shikimate 3-dehydrogenase (NADP+) activity"/>
    <property type="evidence" value="ECO:0007669"/>
    <property type="project" value="UniProtKB-EC"/>
</dbReference>
<dbReference type="AlphaFoldDB" id="A0A2S2DSC4"/>
<proteinExistence type="predicted"/>
<name>A0A2S2DSC4_9BACT</name>
<dbReference type="Pfam" id="PF08501">
    <property type="entry name" value="Shikimate_dh_N"/>
    <property type="match status" value="1"/>
</dbReference>
<sequence>MSISHLYGLLGYPLGHSFSKKYFTEKFENLGLSESHCYEQFEIPQIEDFLALKSAQKDVLKGLNVTIPYKQQIMPLLDEIDSAAAKIGAVNTIKIYPDGKTKGFNTDYWGFRQTIETWEAFPKFKSKKAVVLGQGGAAKAIIAALEDLGLEVWKVSRTPEEGQISYEDLAAAMAEVGLIVNSTPLGMYPKIDTFPPIDYGLLTSQHYLYDIVYNPLRTAFLEKGIAQGVGGIYEGLEMLHGQADKAWEIWNA</sequence>
<dbReference type="GO" id="GO:0050661">
    <property type="term" value="F:NADP binding"/>
    <property type="evidence" value="ECO:0007669"/>
    <property type="project" value="TreeGrafter"/>
</dbReference>
<dbReference type="InterPro" id="IPR036291">
    <property type="entry name" value="NAD(P)-bd_dom_sf"/>
</dbReference>
<dbReference type="InterPro" id="IPR022893">
    <property type="entry name" value="Shikimate_DH_fam"/>
</dbReference>
<dbReference type="EC" id="1.1.1.25" evidence="5"/>
<reference evidence="6" key="1">
    <citation type="submission" date="2018-05" db="EMBL/GenBank/DDBJ databases">
        <title>Pseudarcicella sp. HME7025 Genome sequencing and assembly.</title>
        <authorList>
            <person name="Kim H."/>
            <person name="Kang H."/>
            <person name="Joh K."/>
        </authorList>
    </citation>
    <scope>NUCLEOTIDE SEQUENCE [LARGE SCALE GENOMIC DNA]</scope>
    <source>
        <strain evidence="6">HME7025</strain>
    </source>
</reference>
<keyword evidence="3" id="KW-0028">Amino-acid biosynthesis</keyword>
<keyword evidence="6" id="KW-1185">Reference proteome</keyword>
<dbReference type="CDD" id="cd01065">
    <property type="entry name" value="NAD_bind_Shikimate_DH"/>
    <property type="match status" value="1"/>
</dbReference>
<keyword evidence="3" id="KW-0057">Aromatic amino acid biosynthesis</keyword>
<dbReference type="GO" id="GO:0009073">
    <property type="term" value="P:aromatic amino acid family biosynthetic process"/>
    <property type="evidence" value="ECO:0007669"/>
    <property type="project" value="UniProtKB-KW"/>
</dbReference>
<feature type="domain" description="Shikimate dehydrogenase substrate binding N-terminal" evidence="4">
    <location>
        <begin position="9"/>
        <end position="93"/>
    </location>
</feature>
<dbReference type="GO" id="GO:0005829">
    <property type="term" value="C:cytosol"/>
    <property type="evidence" value="ECO:0007669"/>
    <property type="project" value="TreeGrafter"/>
</dbReference>
<accession>A0A2S2DSC4</accession>
<dbReference type="OrthoDB" id="9792692at2"/>
<dbReference type="SUPFAM" id="SSF51735">
    <property type="entry name" value="NAD(P)-binding Rossmann-fold domains"/>
    <property type="match status" value="1"/>
</dbReference>
<gene>
    <name evidence="5" type="primary">aroE</name>
    <name evidence="5" type="ORF">HME7025_00420</name>
</gene>
<comment type="pathway">
    <text evidence="1">Metabolic intermediate biosynthesis; chorismate biosynthesis; chorismate from D-erythrose 4-phosphate and phosphoenolpyruvate: step 4/7.</text>
</comment>
<evidence type="ECO:0000259" key="4">
    <source>
        <dbReference type="Pfam" id="PF08501"/>
    </source>
</evidence>
<evidence type="ECO:0000313" key="6">
    <source>
        <dbReference type="Proteomes" id="UP000245468"/>
    </source>
</evidence>
<dbReference type="GO" id="GO:0009423">
    <property type="term" value="P:chorismate biosynthetic process"/>
    <property type="evidence" value="ECO:0007669"/>
    <property type="project" value="TreeGrafter"/>
</dbReference>
<dbReference type="Gene3D" id="3.40.50.720">
    <property type="entry name" value="NAD(P)-binding Rossmann-like Domain"/>
    <property type="match status" value="1"/>
</dbReference>
<evidence type="ECO:0000256" key="3">
    <source>
        <dbReference type="ARBA" id="ARBA00023141"/>
    </source>
</evidence>